<keyword evidence="1" id="KW-0732">Signal</keyword>
<evidence type="ECO:0000313" key="3">
    <source>
        <dbReference type="Proteomes" id="UP001347796"/>
    </source>
</evidence>
<name>A0AAN8JDH2_PATCE</name>
<dbReference type="PROSITE" id="PS51257">
    <property type="entry name" value="PROKAR_LIPOPROTEIN"/>
    <property type="match status" value="1"/>
</dbReference>
<evidence type="ECO:0000313" key="2">
    <source>
        <dbReference type="EMBL" id="KAK6174880.1"/>
    </source>
</evidence>
<dbReference type="Proteomes" id="UP001347796">
    <property type="component" value="Unassembled WGS sequence"/>
</dbReference>
<protein>
    <submittedName>
        <fullName evidence="2">Uncharacterized protein</fullName>
    </submittedName>
</protein>
<dbReference type="EMBL" id="JAZGQO010000010">
    <property type="protein sequence ID" value="KAK6174880.1"/>
    <property type="molecule type" value="Genomic_DNA"/>
</dbReference>
<reference evidence="2 3" key="1">
    <citation type="submission" date="2024-01" db="EMBL/GenBank/DDBJ databases">
        <title>The genome of the rayed Mediterranean limpet Patella caerulea (Linnaeus, 1758).</title>
        <authorList>
            <person name="Anh-Thu Weber A."/>
            <person name="Halstead-Nussloch G."/>
        </authorList>
    </citation>
    <scope>NUCLEOTIDE SEQUENCE [LARGE SCALE GENOMIC DNA]</scope>
    <source>
        <strain evidence="2">AATW-2023a</strain>
        <tissue evidence="2">Whole specimen</tissue>
    </source>
</reference>
<sequence>MKRLKLYAVMAILGTAACLLYRQLTNCGKTAPVHQSMSNLQPETSRKAVSHFKDVPDITLTVRMSSVAKLLKYFYCTMLRSLTLYWSTSHLGNLVLILDKESKDDRKFAENLQKYQKKLGINISFLYEPLPKDKRVLTTAKSQPRGYNRQLYSSFIMDEFISTPIVAWIDTDGKFTTPVTRDNILNGNKLRVKGMNTFQYAWISRWDKFTERMIGKHMPSDFMTYFPVYIWRDTITNCRNYILKHLNVSTIEKAYIRVGSIDYNMHMSPVNTIMTYAYYFEKERYDWHIDIRDVDLHNYSKLHKIPDHELTSTDMSPDLHVALHEKYYKDDKNIINRQAYCAAVNNTVLNMTQDIQKMCEPFKTNEMWVLFEFCNKVKQVHLTTWCKNKNKHCSSMIKEHYDKTRLLVNEGVYKLDLKKIKVVEEAANFHKIKCQPFL</sequence>
<proteinExistence type="predicted"/>
<feature type="chain" id="PRO_5042852570" evidence="1">
    <location>
        <begin position="28"/>
        <end position="438"/>
    </location>
</feature>
<keyword evidence="3" id="KW-1185">Reference proteome</keyword>
<dbReference type="AlphaFoldDB" id="A0AAN8JDH2"/>
<feature type="signal peptide" evidence="1">
    <location>
        <begin position="1"/>
        <end position="27"/>
    </location>
</feature>
<comment type="caution">
    <text evidence="2">The sequence shown here is derived from an EMBL/GenBank/DDBJ whole genome shotgun (WGS) entry which is preliminary data.</text>
</comment>
<gene>
    <name evidence="2" type="ORF">SNE40_013444</name>
</gene>
<accession>A0AAN8JDH2</accession>
<organism evidence="2 3">
    <name type="scientific">Patella caerulea</name>
    <name type="common">Rayed Mediterranean limpet</name>
    <dbReference type="NCBI Taxonomy" id="87958"/>
    <lineage>
        <taxon>Eukaryota</taxon>
        <taxon>Metazoa</taxon>
        <taxon>Spiralia</taxon>
        <taxon>Lophotrochozoa</taxon>
        <taxon>Mollusca</taxon>
        <taxon>Gastropoda</taxon>
        <taxon>Patellogastropoda</taxon>
        <taxon>Patelloidea</taxon>
        <taxon>Patellidae</taxon>
        <taxon>Patella</taxon>
    </lineage>
</organism>
<evidence type="ECO:0000256" key="1">
    <source>
        <dbReference type="SAM" id="SignalP"/>
    </source>
</evidence>